<protein>
    <recommendedName>
        <fullName evidence="4">ABC3 transporter permease protein domain-containing protein</fullName>
    </recommendedName>
</protein>
<feature type="transmembrane region" description="Helical" evidence="1">
    <location>
        <begin position="162"/>
        <end position="184"/>
    </location>
</feature>
<organism evidence="2 3">
    <name type="scientific">Enterococcus ureilyticus</name>
    <dbReference type="NCBI Taxonomy" id="1131292"/>
    <lineage>
        <taxon>Bacteria</taxon>
        <taxon>Bacillati</taxon>
        <taxon>Bacillota</taxon>
        <taxon>Bacilli</taxon>
        <taxon>Lactobacillales</taxon>
        <taxon>Enterococcaceae</taxon>
        <taxon>Enterococcus</taxon>
    </lineage>
</organism>
<keyword evidence="1" id="KW-1133">Transmembrane helix</keyword>
<feature type="transmembrane region" description="Helical" evidence="1">
    <location>
        <begin position="106"/>
        <end position="130"/>
    </location>
</feature>
<evidence type="ECO:0000313" key="3">
    <source>
        <dbReference type="Proteomes" id="UP000094469"/>
    </source>
</evidence>
<dbReference type="RefSeq" id="WP_069638537.1">
    <property type="nucleotide sequence ID" value="NZ_JAFBEZ010000003.1"/>
</dbReference>
<gene>
    <name evidence="2" type="ORF">BCR24_00140</name>
</gene>
<accession>A0A1E5HFW5</accession>
<keyword evidence="3" id="KW-1185">Reference proteome</keyword>
<sequence length="191" mass="22632">MYHLLYSIENAIKNLVRTKELLFTILIIFLISSFTFTSYYLFSLINSWKNMLMNEDNFITLIPVNIFHFLIAIIFFTSFLFLIFYTRNAFRSFFFMQKDDIRTMSFIGLPFSILSFEFAIQPVICLSILLPLSAVVGKIIVNQFISDFMSTLELNLTQLNDLFFIILLIFFSCVVIFFSTFFFIRRMIEQV</sequence>
<name>A0A1E5HFW5_9ENTE</name>
<proteinExistence type="predicted"/>
<keyword evidence="1" id="KW-0812">Transmembrane</keyword>
<evidence type="ECO:0000313" key="2">
    <source>
        <dbReference type="EMBL" id="OEG23803.1"/>
    </source>
</evidence>
<dbReference type="EMBL" id="MIKC01000001">
    <property type="protein sequence ID" value="OEG23803.1"/>
    <property type="molecule type" value="Genomic_DNA"/>
</dbReference>
<keyword evidence="1" id="KW-0472">Membrane</keyword>
<dbReference type="Proteomes" id="UP000094469">
    <property type="component" value="Unassembled WGS sequence"/>
</dbReference>
<dbReference type="AlphaFoldDB" id="A0A1E5HFW5"/>
<evidence type="ECO:0000256" key="1">
    <source>
        <dbReference type="SAM" id="Phobius"/>
    </source>
</evidence>
<comment type="caution">
    <text evidence="2">The sequence shown here is derived from an EMBL/GenBank/DDBJ whole genome shotgun (WGS) entry which is preliminary data.</text>
</comment>
<feature type="transmembrane region" description="Helical" evidence="1">
    <location>
        <begin position="62"/>
        <end position="85"/>
    </location>
</feature>
<feature type="transmembrane region" description="Helical" evidence="1">
    <location>
        <begin position="21"/>
        <end position="42"/>
    </location>
</feature>
<evidence type="ECO:0008006" key="4">
    <source>
        <dbReference type="Google" id="ProtNLM"/>
    </source>
</evidence>
<reference evidence="3" key="1">
    <citation type="submission" date="2016-09" db="EMBL/GenBank/DDBJ databases">
        <authorList>
            <person name="Gulvik C.A."/>
        </authorList>
    </citation>
    <scope>NUCLEOTIDE SEQUENCE [LARGE SCALE GENOMIC DNA]</scope>
    <source>
        <strain evidence="3">LMG 26676</strain>
    </source>
</reference>